<comment type="caution">
    <text evidence="1">The sequence shown here is derived from an EMBL/GenBank/DDBJ whole genome shotgun (WGS) entry which is preliminary data.</text>
</comment>
<protein>
    <recommendedName>
        <fullName evidence="3">DUF4440 domain-containing protein</fullName>
    </recommendedName>
</protein>
<dbReference type="SUPFAM" id="SSF54427">
    <property type="entry name" value="NTF2-like"/>
    <property type="match status" value="1"/>
</dbReference>
<dbReference type="Proteomes" id="UP000029640">
    <property type="component" value="Unassembled WGS sequence"/>
</dbReference>
<gene>
    <name evidence="1" type="ORF">HRUBRA_00615</name>
</gene>
<dbReference type="AlphaFoldDB" id="A0A095VTF0"/>
<sequence length="117" mass="13410">MTDTVKEQLLARAEARWHALEQRDFDTAWTFTSPAYREVFSKALYRQKFSYMVEWQLTEVELVTYDAHAAVASVAARVMSEPVKHTSAASAAIGAVPTRFVEQWVYVDGEWWFSATL</sequence>
<evidence type="ECO:0000313" key="1">
    <source>
        <dbReference type="EMBL" id="KGE04737.1"/>
    </source>
</evidence>
<dbReference type="EMBL" id="AUVB01000018">
    <property type="protein sequence ID" value="KGE04737.1"/>
    <property type="molecule type" value="Genomic_DNA"/>
</dbReference>
<proteinExistence type="predicted"/>
<dbReference type="InterPro" id="IPR032710">
    <property type="entry name" value="NTF2-like_dom_sf"/>
</dbReference>
<dbReference type="HOGENOM" id="CLU_1883252_0_0_6"/>
<reference evidence="1 2" key="1">
    <citation type="journal article" date="2014" name="Genome Announc.">
        <title>Genome Sequence of Gammaproteobacterial Pseudohaliea rubra Type Strain DSM 19751, Isolated from Coastal Seawater of the Mediterranean Sea.</title>
        <authorList>
            <person name="Spring S."/>
            <person name="Fiebig A."/>
            <person name="Riedel T."/>
            <person name="Goker M."/>
            <person name="Klenk H.P."/>
        </authorList>
    </citation>
    <scope>NUCLEOTIDE SEQUENCE [LARGE SCALE GENOMIC DNA]</scope>
    <source>
        <strain evidence="1 2">DSM 19751</strain>
    </source>
</reference>
<keyword evidence="2" id="KW-1185">Reference proteome</keyword>
<evidence type="ECO:0000313" key="2">
    <source>
        <dbReference type="Proteomes" id="UP000029640"/>
    </source>
</evidence>
<evidence type="ECO:0008006" key="3">
    <source>
        <dbReference type="Google" id="ProtNLM"/>
    </source>
</evidence>
<dbReference type="RefSeq" id="WP_236629797.1">
    <property type="nucleotide sequence ID" value="NZ_KN234755.1"/>
</dbReference>
<name>A0A095VTF0_9GAMM</name>
<organism evidence="1 2">
    <name type="scientific">Pseudohaliea rubra DSM 19751</name>
    <dbReference type="NCBI Taxonomy" id="1265313"/>
    <lineage>
        <taxon>Bacteria</taxon>
        <taxon>Pseudomonadati</taxon>
        <taxon>Pseudomonadota</taxon>
        <taxon>Gammaproteobacteria</taxon>
        <taxon>Cellvibrionales</taxon>
        <taxon>Halieaceae</taxon>
        <taxon>Pseudohaliea</taxon>
    </lineage>
</organism>
<accession>A0A095VTF0</accession>